<keyword evidence="3" id="KW-1185">Reference proteome</keyword>
<dbReference type="Proteomes" id="UP000008311">
    <property type="component" value="Unassembled WGS sequence"/>
</dbReference>
<proteinExistence type="predicted"/>
<accession>B9SCP1</accession>
<sequence length="109" mass="12878">MRSRHKLNTPTSLAALKAVWKLKNEFFVEQIARNTSVFQFLEEQDASSIMEGRHWLIQNHLINMQCWPADKPLKEIDFTLIPFWIHTKDIPPNQIIRENAAMIESCLRF</sequence>
<dbReference type="InterPro" id="IPR025558">
    <property type="entry name" value="DUF4283"/>
</dbReference>
<reference evidence="3" key="1">
    <citation type="journal article" date="2010" name="Nat. Biotechnol.">
        <title>Draft genome sequence of the oilseed species Ricinus communis.</title>
        <authorList>
            <person name="Chan A.P."/>
            <person name="Crabtree J."/>
            <person name="Zhao Q."/>
            <person name="Lorenzi H."/>
            <person name="Orvis J."/>
            <person name="Puiu D."/>
            <person name="Melake-Berhan A."/>
            <person name="Jones K.M."/>
            <person name="Redman J."/>
            <person name="Chen G."/>
            <person name="Cahoon E.B."/>
            <person name="Gedil M."/>
            <person name="Stanke M."/>
            <person name="Haas B.J."/>
            <person name="Wortman J.R."/>
            <person name="Fraser-Liggett C.M."/>
            <person name="Ravel J."/>
            <person name="Rabinowicz P.D."/>
        </authorList>
    </citation>
    <scope>NUCLEOTIDE SEQUENCE [LARGE SCALE GENOMIC DNA]</scope>
    <source>
        <strain evidence="3">cv. Hale</strain>
    </source>
</reference>
<protein>
    <recommendedName>
        <fullName evidence="1">DUF4283 domain-containing protein</fullName>
    </recommendedName>
</protein>
<organism evidence="2 3">
    <name type="scientific">Ricinus communis</name>
    <name type="common">Castor bean</name>
    <dbReference type="NCBI Taxonomy" id="3988"/>
    <lineage>
        <taxon>Eukaryota</taxon>
        <taxon>Viridiplantae</taxon>
        <taxon>Streptophyta</taxon>
        <taxon>Embryophyta</taxon>
        <taxon>Tracheophyta</taxon>
        <taxon>Spermatophyta</taxon>
        <taxon>Magnoliopsida</taxon>
        <taxon>eudicotyledons</taxon>
        <taxon>Gunneridae</taxon>
        <taxon>Pentapetalae</taxon>
        <taxon>rosids</taxon>
        <taxon>fabids</taxon>
        <taxon>Malpighiales</taxon>
        <taxon>Euphorbiaceae</taxon>
        <taxon>Acalyphoideae</taxon>
        <taxon>Acalypheae</taxon>
        <taxon>Ricinus</taxon>
    </lineage>
</organism>
<dbReference type="Pfam" id="PF14111">
    <property type="entry name" value="DUF4283"/>
    <property type="match status" value="1"/>
</dbReference>
<evidence type="ECO:0000259" key="1">
    <source>
        <dbReference type="Pfam" id="PF14111"/>
    </source>
</evidence>
<dbReference type="AlphaFoldDB" id="B9SCP1"/>
<dbReference type="EMBL" id="EQ973923">
    <property type="protein sequence ID" value="EEF38609.1"/>
    <property type="molecule type" value="Genomic_DNA"/>
</dbReference>
<dbReference type="InParanoid" id="B9SCP1"/>
<evidence type="ECO:0000313" key="3">
    <source>
        <dbReference type="Proteomes" id="UP000008311"/>
    </source>
</evidence>
<gene>
    <name evidence="2" type="ORF">RCOM_1375660</name>
</gene>
<name>B9SCP1_RICCO</name>
<feature type="domain" description="DUF4283" evidence="1">
    <location>
        <begin position="16"/>
        <end position="70"/>
    </location>
</feature>
<evidence type="ECO:0000313" key="2">
    <source>
        <dbReference type="EMBL" id="EEF38609.1"/>
    </source>
</evidence>